<protein>
    <submittedName>
        <fullName evidence="1">Uncharacterized protein</fullName>
    </submittedName>
</protein>
<accession>F1TEH6</accession>
<dbReference type="RefSeq" id="WP_004620174.1">
    <property type="nucleotide sequence ID" value="NZ_ACXX02000009.1"/>
</dbReference>
<evidence type="ECO:0000313" key="2">
    <source>
        <dbReference type="Proteomes" id="UP000003860"/>
    </source>
</evidence>
<dbReference type="InterPro" id="IPR056209">
    <property type="entry name" value="SU10_adaptor"/>
</dbReference>
<sequence length="193" mass="22356">MPQTINEIKIFLQSIKPDSIIVNDQTIIQFVNEVDGSIHYEIYKEKTSVDFALVEGQSEYNLPDGVVFDYIDQVYVNDESLQKIDESYKDTTGFLKGSTSSKVRIYPVPNDSDETGETNLTIVYLKPYVKHTSLFDTVFVDSPHDKMYYEYLSAKIGLFKEDTETFNNMITLYNTSKAEYTAWYNERHTNRKA</sequence>
<comment type="caution">
    <text evidence="1">The sequence shown here is derived from an EMBL/GenBank/DDBJ whole genome shotgun (WGS) entry which is preliminary data.</text>
</comment>
<dbReference type="AlphaFoldDB" id="F1TEH6"/>
<dbReference type="Pfam" id="PF24175">
    <property type="entry name" value="SU10_adaptor"/>
    <property type="match status" value="1"/>
</dbReference>
<organism evidence="1 2">
    <name type="scientific">Ruminiclostridium papyrosolvens DSM 2782</name>
    <dbReference type="NCBI Taxonomy" id="588581"/>
    <lineage>
        <taxon>Bacteria</taxon>
        <taxon>Bacillati</taxon>
        <taxon>Bacillota</taxon>
        <taxon>Clostridia</taxon>
        <taxon>Eubacteriales</taxon>
        <taxon>Oscillospiraceae</taxon>
        <taxon>Ruminiclostridium</taxon>
    </lineage>
</organism>
<name>F1TEH6_9FIRM</name>
<keyword evidence="2" id="KW-1185">Reference proteome</keyword>
<dbReference type="STRING" id="588581.Cpap_1534"/>
<proteinExistence type="predicted"/>
<reference evidence="1" key="1">
    <citation type="submission" date="2009-07" db="EMBL/GenBank/DDBJ databases">
        <authorList>
            <consortium name="US DOE Joint Genome Institute (JGI-PGF)"/>
            <person name="Lucas S."/>
            <person name="Copeland A."/>
            <person name="Lapidus A."/>
            <person name="Glavina del Rio T."/>
            <person name="Tice H."/>
            <person name="Bruce D."/>
            <person name="Goodwin L."/>
            <person name="Pitluck S."/>
            <person name="Larimer F."/>
            <person name="Land M.L."/>
            <person name="Mouttaki H."/>
            <person name="He Z."/>
            <person name="Zhou J."/>
            <person name="Hemme C.L."/>
        </authorList>
    </citation>
    <scope>NUCLEOTIDE SEQUENCE [LARGE SCALE GENOMIC DNA]</scope>
    <source>
        <strain evidence="1">DSM 2782</strain>
    </source>
</reference>
<gene>
    <name evidence="1" type="ORF">Cpap_1534</name>
</gene>
<reference evidence="1" key="2">
    <citation type="submission" date="2011-01" db="EMBL/GenBank/DDBJ databases">
        <title>The Non-contiguous Finished genome of Clostridium papyrosolvens.</title>
        <authorList>
            <person name="Lucas S."/>
            <person name="Copeland A."/>
            <person name="Lapidus A."/>
            <person name="Cheng J.-F."/>
            <person name="Goodwin L."/>
            <person name="Pitluck S."/>
            <person name="Misra M."/>
            <person name="Chertkov O."/>
            <person name="Detter J.C."/>
            <person name="Han C."/>
            <person name="Tapia R."/>
            <person name="Land M."/>
            <person name="Hauser L."/>
            <person name="Kyrpides N."/>
            <person name="Ivanova N."/>
            <person name="Pagani I."/>
            <person name="Mouttaki H."/>
            <person name="He Z."/>
            <person name="Zhou J."/>
            <person name="Hemme C.L."/>
            <person name="Woyke T."/>
        </authorList>
    </citation>
    <scope>NUCLEOTIDE SEQUENCE [LARGE SCALE GENOMIC DNA]</scope>
    <source>
        <strain evidence="1">DSM 2782</strain>
    </source>
</reference>
<dbReference type="EMBL" id="ACXX02000009">
    <property type="protein sequence ID" value="EGD47142.1"/>
    <property type="molecule type" value="Genomic_DNA"/>
</dbReference>
<evidence type="ECO:0000313" key="1">
    <source>
        <dbReference type="EMBL" id="EGD47142.1"/>
    </source>
</evidence>
<dbReference type="Proteomes" id="UP000003860">
    <property type="component" value="Unassembled WGS sequence"/>
</dbReference>